<evidence type="ECO:0000313" key="2">
    <source>
        <dbReference type="EMBL" id="RVW61698.1"/>
    </source>
</evidence>
<dbReference type="Pfam" id="PF13966">
    <property type="entry name" value="zf-RVT"/>
    <property type="match status" value="1"/>
</dbReference>
<accession>A0A438FP19</accession>
<dbReference type="Gene3D" id="1.20.1050.130">
    <property type="match status" value="1"/>
</dbReference>
<gene>
    <name evidence="2" type="primary">VvCHDp000001_192</name>
    <name evidence="2" type="ORF">CK203_065928</name>
</gene>
<organism evidence="2 3">
    <name type="scientific">Vitis vinifera</name>
    <name type="common">Grape</name>
    <dbReference type="NCBI Taxonomy" id="29760"/>
    <lineage>
        <taxon>Eukaryota</taxon>
        <taxon>Viridiplantae</taxon>
        <taxon>Streptophyta</taxon>
        <taxon>Embryophyta</taxon>
        <taxon>Tracheophyta</taxon>
        <taxon>Spermatophyta</taxon>
        <taxon>Magnoliopsida</taxon>
        <taxon>eudicotyledons</taxon>
        <taxon>Gunneridae</taxon>
        <taxon>Pentapetalae</taxon>
        <taxon>rosids</taxon>
        <taxon>Vitales</taxon>
        <taxon>Vitaceae</taxon>
        <taxon>Viteae</taxon>
        <taxon>Vitis</taxon>
    </lineage>
</organism>
<proteinExistence type="predicted"/>
<name>A0A438FP19_VITVI</name>
<dbReference type="Proteomes" id="UP000288805">
    <property type="component" value="Unassembled WGS sequence"/>
</dbReference>
<protein>
    <submittedName>
        <fullName evidence="2">Putative ribonuclease H protein</fullName>
    </submittedName>
</protein>
<reference evidence="2 3" key="1">
    <citation type="journal article" date="2018" name="PLoS Genet.">
        <title>Population sequencing reveals clonal diversity and ancestral inbreeding in the grapevine cultivar Chardonnay.</title>
        <authorList>
            <person name="Roach M.J."/>
            <person name="Johnson D.L."/>
            <person name="Bohlmann J."/>
            <person name="van Vuuren H.J."/>
            <person name="Jones S.J."/>
            <person name="Pretorius I.S."/>
            <person name="Schmidt S.A."/>
            <person name="Borneman A.R."/>
        </authorList>
    </citation>
    <scope>NUCLEOTIDE SEQUENCE [LARGE SCALE GENOMIC DNA]</scope>
    <source>
        <strain evidence="3">cv. Chardonnay</strain>
        <tissue evidence="2">Leaf</tissue>
    </source>
</reference>
<feature type="domain" description="Reverse transcriptase zinc-binding" evidence="1">
    <location>
        <begin position="136"/>
        <end position="219"/>
    </location>
</feature>
<evidence type="ECO:0000259" key="1">
    <source>
        <dbReference type="Pfam" id="PF13966"/>
    </source>
</evidence>
<sequence>MNKALLGKWTWRFASDKEALWKQVLVAKYGQEDQVGGPKRLWVLWGGGVEGDFKGSWLVLGKMVFNVGKGNKIRFWTDMWCGDSACPKGGWNLRFIRDFNDWEVEMVGELLQALRGFRITWEEDSVSWKGGGSGQFRVKDAYSWLDRPMDVIFRKTKFGWKSPTKIMFFAWEATWGKILTLDRLQKRGWQLPNRCFLCACEAESVNHILIHCTVARVLWDLVLGLVGVKWVFPNTVKEIDEWLKYDPIFSSGSEFENACSCVDGLSLRQNYVVGYRLSVADIAITSGLAGEGFQTKDMGKARKLVALHDNLLDSSGELVDDDYAGYDYPQLQCCNRNGGVVLVALAYKV</sequence>
<evidence type="ECO:0000313" key="3">
    <source>
        <dbReference type="Proteomes" id="UP000288805"/>
    </source>
</evidence>
<dbReference type="EMBL" id="QGNW01000814">
    <property type="protein sequence ID" value="RVW61698.1"/>
    <property type="molecule type" value="Genomic_DNA"/>
</dbReference>
<dbReference type="AlphaFoldDB" id="A0A438FP19"/>
<comment type="caution">
    <text evidence="2">The sequence shown here is derived from an EMBL/GenBank/DDBJ whole genome shotgun (WGS) entry which is preliminary data.</text>
</comment>
<dbReference type="InterPro" id="IPR026960">
    <property type="entry name" value="RVT-Znf"/>
</dbReference>